<dbReference type="InterPro" id="IPR019545">
    <property type="entry name" value="DM13_domain"/>
</dbReference>
<dbReference type="Pfam" id="PF10517">
    <property type="entry name" value="DM13"/>
    <property type="match status" value="1"/>
</dbReference>
<dbReference type="AlphaFoldDB" id="A0A6J4TQ75"/>
<feature type="chain" id="PRO_5027026618" description="DM13 domain-containing protein" evidence="2">
    <location>
        <begin position="24"/>
        <end position="273"/>
    </location>
</feature>
<evidence type="ECO:0000259" key="3">
    <source>
        <dbReference type="PROSITE" id="PS51549"/>
    </source>
</evidence>
<dbReference type="PROSITE" id="PS51549">
    <property type="entry name" value="DM13"/>
    <property type="match status" value="1"/>
</dbReference>
<evidence type="ECO:0000256" key="2">
    <source>
        <dbReference type="SAM" id="SignalP"/>
    </source>
</evidence>
<reference evidence="4" key="1">
    <citation type="submission" date="2020-02" db="EMBL/GenBank/DDBJ databases">
        <authorList>
            <person name="Meier V. D."/>
        </authorList>
    </citation>
    <scope>NUCLEOTIDE SEQUENCE</scope>
    <source>
        <strain evidence="4">AVDCRST_MAG67</strain>
    </source>
</reference>
<feature type="compositionally biased region" description="Basic and acidic residues" evidence="1">
    <location>
        <begin position="27"/>
        <end position="42"/>
    </location>
</feature>
<dbReference type="PROSITE" id="PS51257">
    <property type="entry name" value="PROKAR_LIPOPROTEIN"/>
    <property type="match status" value="1"/>
</dbReference>
<sequence length="273" mass="29965">MRHRIGAGAVLLAVLALTGCGGADEDGSGKRPAADPFKEVSREPSLTRTARRAAPRWERIDRFDGIAPAVHPIKIAQGAIQWRARWRCTTGRLELTVQPAPRTAAEKPGGRCPGSGETTWVQTGDQQLRISGGGRWSVVVEQQIDTPLREPALPAMRAPGARLIKSGSFYRVERQGRGTAQLYRLANGRAALRLAPFRTSSNTDLFVWLSVAARPRTTQQAVRARRLGRLIALKSTIGEQNYVLPRNVDPQQIRSIVIWCVPIQIVYTAAALR</sequence>
<feature type="domain" description="DM13" evidence="3">
    <location>
        <begin position="167"/>
        <end position="273"/>
    </location>
</feature>
<name>A0A6J4TQ75_9ACTN</name>
<evidence type="ECO:0000313" key="4">
    <source>
        <dbReference type="EMBL" id="CAA9529404.1"/>
    </source>
</evidence>
<feature type="region of interest" description="Disordered" evidence="1">
    <location>
        <begin position="23"/>
        <end position="53"/>
    </location>
</feature>
<feature type="signal peptide" evidence="2">
    <location>
        <begin position="1"/>
        <end position="23"/>
    </location>
</feature>
<gene>
    <name evidence="4" type="ORF">AVDCRST_MAG67-3995</name>
</gene>
<protein>
    <recommendedName>
        <fullName evidence="3">DM13 domain-containing protein</fullName>
    </recommendedName>
</protein>
<keyword evidence="2" id="KW-0732">Signal</keyword>
<accession>A0A6J4TQ75</accession>
<organism evidence="4">
    <name type="scientific">uncultured Solirubrobacteraceae bacterium</name>
    <dbReference type="NCBI Taxonomy" id="1162706"/>
    <lineage>
        <taxon>Bacteria</taxon>
        <taxon>Bacillati</taxon>
        <taxon>Actinomycetota</taxon>
        <taxon>Thermoleophilia</taxon>
        <taxon>Solirubrobacterales</taxon>
        <taxon>Solirubrobacteraceae</taxon>
        <taxon>environmental samples</taxon>
    </lineage>
</organism>
<dbReference type="EMBL" id="CADCVQ010000164">
    <property type="protein sequence ID" value="CAA9529404.1"/>
    <property type="molecule type" value="Genomic_DNA"/>
</dbReference>
<evidence type="ECO:0000256" key="1">
    <source>
        <dbReference type="SAM" id="MobiDB-lite"/>
    </source>
</evidence>
<proteinExistence type="predicted"/>